<sequence>MKTLDRTLRELTGYRLQRATGSAMLRYKAVFTEFGLWRTTFSCLSLIIDNPGLRQSQLGDALAIERPNLVKIVEDLSYAGLILRETSKSDSRAYALSPTPKGKALFQDVLASVKRLDAETTRGLSDSEIAVLQRALTKVEENLAAKIRRSKAVT</sequence>
<gene>
    <name evidence="2" type="ORF">SAMN05444486_10826</name>
</gene>
<name>A0A1H3NFU6_9RHOB</name>
<protein>
    <submittedName>
        <fullName evidence="2">DNA-binding transcriptional regulator, MarR family</fullName>
    </submittedName>
</protein>
<dbReference type="InterPro" id="IPR036388">
    <property type="entry name" value="WH-like_DNA-bd_sf"/>
</dbReference>
<dbReference type="SMART" id="SM00347">
    <property type="entry name" value="HTH_MARR"/>
    <property type="match status" value="1"/>
</dbReference>
<feature type="domain" description="HTH marR-type" evidence="1">
    <location>
        <begin position="1"/>
        <end position="141"/>
    </location>
</feature>
<dbReference type="Proteomes" id="UP000199026">
    <property type="component" value="Unassembled WGS sequence"/>
</dbReference>
<dbReference type="InterPro" id="IPR039422">
    <property type="entry name" value="MarR/SlyA-like"/>
</dbReference>
<dbReference type="PANTHER" id="PTHR33164:SF43">
    <property type="entry name" value="HTH-TYPE TRANSCRIPTIONAL REPRESSOR YETL"/>
    <property type="match status" value="1"/>
</dbReference>
<dbReference type="STRING" id="576131.SAMN05444486_10826"/>
<dbReference type="SUPFAM" id="SSF46785">
    <property type="entry name" value="Winged helix' DNA-binding domain"/>
    <property type="match status" value="1"/>
</dbReference>
<dbReference type="InterPro" id="IPR000835">
    <property type="entry name" value="HTH_MarR-typ"/>
</dbReference>
<dbReference type="InterPro" id="IPR036390">
    <property type="entry name" value="WH_DNA-bd_sf"/>
</dbReference>
<dbReference type="GO" id="GO:0006950">
    <property type="term" value="P:response to stress"/>
    <property type="evidence" value="ECO:0007669"/>
    <property type="project" value="TreeGrafter"/>
</dbReference>
<dbReference type="PRINTS" id="PR00598">
    <property type="entry name" value="HTHMARR"/>
</dbReference>
<keyword evidence="2" id="KW-0238">DNA-binding</keyword>
<organism evidence="2 3">
    <name type="scientific">Lentibacter algarum</name>
    <dbReference type="NCBI Taxonomy" id="576131"/>
    <lineage>
        <taxon>Bacteria</taxon>
        <taxon>Pseudomonadati</taxon>
        <taxon>Pseudomonadota</taxon>
        <taxon>Alphaproteobacteria</taxon>
        <taxon>Rhodobacterales</taxon>
        <taxon>Roseobacteraceae</taxon>
        <taxon>Lentibacter</taxon>
    </lineage>
</organism>
<dbReference type="OrthoDB" id="8077146at2"/>
<evidence type="ECO:0000313" key="2">
    <source>
        <dbReference type="EMBL" id="SDY87766.1"/>
    </source>
</evidence>
<dbReference type="Pfam" id="PF01047">
    <property type="entry name" value="MarR"/>
    <property type="match status" value="1"/>
</dbReference>
<dbReference type="PANTHER" id="PTHR33164">
    <property type="entry name" value="TRANSCRIPTIONAL REGULATOR, MARR FAMILY"/>
    <property type="match status" value="1"/>
</dbReference>
<dbReference type="GO" id="GO:0003677">
    <property type="term" value="F:DNA binding"/>
    <property type="evidence" value="ECO:0007669"/>
    <property type="project" value="UniProtKB-KW"/>
</dbReference>
<evidence type="ECO:0000313" key="3">
    <source>
        <dbReference type="Proteomes" id="UP000199026"/>
    </source>
</evidence>
<reference evidence="2 3" key="1">
    <citation type="submission" date="2016-10" db="EMBL/GenBank/DDBJ databases">
        <authorList>
            <person name="de Groot N.N."/>
        </authorList>
    </citation>
    <scope>NUCLEOTIDE SEQUENCE [LARGE SCALE GENOMIC DNA]</scope>
    <source>
        <strain evidence="2 3">DSM 24677</strain>
    </source>
</reference>
<dbReference type="PROSITE" id="PS50995">
    <property type="entry name" value="HTH_MARR_2"/>
    <property type="match status" value="1"/>
</dbReference>
<dbReference type="GO" id="GO:0003700">
    <property type="term" value="F:DNA-binding transcription factor activity"/>
    <property type="evidence" value="ECO:0007669"/>
    <property type="project" value="InterPro"/>
</dbReference>
<dbReference type="EMBL" id="FNPR01000008">
    <property type="protein sequence ID" value="SDY87766.1"/>
    <property type="molecule type" value="Genomic_DNA"/>
</dbReference>
<dbReference type="Gene3D" id="1.10.10.10">
    <property type="entry name" value="Winged helix-like DNA-binding domain superfamily/Winged helix DNA-binding domain"/>
    <property type="match status" value="1"/>
</dbReference>
<evidence type="ECO:0000259" key="1">
    <source>
        <dbReference type="PROSITE" id="PS50995"/>
    </source>
</evidence>
<keyword evidence="3" id="KW-1185">Reference proteome</keyword>
<dbReference type="AlphaFoldDB" id="A0A1H3NFU6"/>
<accession>A0A1H3NFU6</accession>
<proteinExistence type="predicted"/>